<name>A0A481ZB19_9VIRU</name>
<dbReference type="SUPFAM" id="SSF48695">
    <property type="entry name" value="Multiheme cytochromes"/>
    <property type="match status" value="1"/>
</dbReference>
<gene>
    <name evidence="1" type="ORF">LCPAC403_01110</name>
</gene>
<dbReference type="InterPro" id="IPR036280">
    <property type="entry name" value="Multihaem_cyt_sf"/>
</dbReference>
<dbReference type="EMBL" id="MK500588">
    <property type="protein sequence ID" value="QBK92977.1"/>
    <property type="molecule type" value="Genomic_DNA"/>
</dbReference>
<reference evidence="1" key="1">
    <citation type="journal article" date="2019" name="MBio">
        <title>Virus Genomes from Deep Sea Sediments Expand the Ocean Megavirome and Support Independent Origins of Viral Gigantism.</title>
        <authorList>
            <person name="Backstrom D."/>
            <person name="Yutin N."/>
            <person name="Jorgensen S.L."/>
            <person name="Dharamshi J."/>
            <person name="Homa F."/>
            <person name="Zaremba-Niedwiedzka K."/>
            <person name="Spang A."/>
            <person name="Wolf Y.I."/>
            <person name="Koonin E.V."/>
            <person name="Ettema T.J."/>
        </authorList>
    </citation>
    <scope>NUCLEOTIDE SEQUENCE</scope>
</reference>
<evidence type="ECO:0000313" key="1">
    <source>
        <dbReference type="EMBL" id="QBK92977.1"/>
    </source>
</evidence>
<dbReference type="Gene3D" id="3.30.40.220">
    <property type="match status" value="2"/>
</dbReference>
<sequence length="511" mass="59280">MVTMRSIIYTGKKSNNNLQNVTEKICAECSLLKLLTEFHKYVNGEYGRQSTCKKCRKTNNYPRLTEGTKKCSKCKEEKDVLAFNSDKALTSGLQSQCRECQNSLNYFRQKSGTKKCVKCGKEKDVLEFNSHKQQKSGLQPRCRKCQNSSNYLRQKEGTKKCSKCGNEKDVAEFNSNKRLTSGLRSDCRKCQNSYNYPRQTEGTKKCSECGENKDVSKFNTNKGLTSGLQSKCRECYKASARYYSRKTVGTKRCFDCKKIKDVSMMSSKSTTRDGLSHLCKTCTNIRGARRLSNFDKYMNDLYIHVKSRSKSDNICMDISKESMINLCDDQCMICPGTGHKLLHKKTTQEEEDNSHYYNISCDRIDSKQGYIEYNVQFTTKGYNQIKNEFDEDLIFKICRKIQSFQPYDDSYKKIKIGPTEKRFIRNRFNDAKYHCVRGSREIIFLITEKQIQLMYIKQEGLCYLSGIEMTLVKGRRTNEDRHRIKANYFNLSIDRIDSSKDYTIDNVHVST</sequence>
<evidence type="ECO:0008006" key="2">
    <source>
        <dbReference type="Google" id="ProtNLM"/>
    </source>
</evidence>
<protein>
    <recommendedName>
        <fullName evidence="2">Zn-finger protein</fullName>
    </recommendedName>
</protein>
<organism evidence="1">
    <name type="scientific">Pithovirus LCPAC403</name>
    <dbReference type="NCBI Taxonomy" id="2506596"/>
    <lineage>
        <taxon>Viruses</taxon>
        <taxon>Pithoviruses</taxon>
    </lineage>
</organism>
<proteinExistence type="predicted"/>
<accession>A0A481ZB19</accession>